<feature type="transmembrane region" description="Helical" evidence="1">
    <location>
        <begin position="89"/>
        <end position="108"/>
    </location>
</feature>
<keyword evidence="1" id="KW-1133">Transmembrane helix</keyword>
<name>A0A6I6GBS2_9BACT</name>
<dbReference type="KEGG" id="fls:GLV81_18860"/>
<protein>
    <recommendedName>
        <fullName evidence="4">DUF4233 domain-containing protein</fullName>
    </recommendedName>
</protein>
<evidence type="ECO:0000256" key="1">
    <source>
        <dbReference type="SAM" id="Phobius"/>
    </source>
</evidence>
<sequence>MDNNTQPAPEEVQQPSIFDESVFTPGEYDKSIRYARTALFVVAGVQALVGAYYAYMSPDGTTAAVTLAITLSIAVVFLLLGFYSNKKPYTAILSGLIVYGALLLMDIVVDPTSILKGIIIKGVIIFYLAKSLSDAKEAQEGMKHLKGG</sequence>
<feature type="transmembrane region" description="Helical" evidence="1">
    <location>
        <begin position="37"/>
        <end position="55"/>
    </location>
</feature>
<reference evidence="2 3" key="1">
    <citation type="submission" date="2019-11" db="EMBL/GenBank/DDBJ databases">
        <authorList>
            <person name="Im W.T."/>
        </authorList>
    </citation>
    <scope>NUCLEOTIDE SEQUENCE [LARGE SCALE GENOMIC DNA]</scope>
    <source>
        <strain evidence="2 3">SB-02</strain>
    </source>
</reference>
<dbReference type="RefSeq" id="WP_157480574.1">
    <property type="nucleotide sequence ID" value="NZ_CP046566.1"/>
</dbReference>
<organism evidence="2 3">
    <name type="scientific">Phnomibacter ginsenosidimutans</name>
    <dbReference type="NCBI Taxonomy" id="2676868"/>
    <lineage>
        <taxon>Bacteria</taxon>
        <taxon>Pseudomonadati</taxon>
        <taxon>Bacteroidota</taxon>
        <taxon>Chitinophagia</taxon>
        <taxon>Chitinophagales</taxon>
        <taxon>Chitinophagaceae</taxon>
        <taxon>Phnomibacter</taxon>
    </lineage>
</organism>
<dbReference type="EMBL" id="CP046566">
    <property type="protein sequence ID" value="QGW29904.1"/>
    <property type="molecule type" value="Genomic_DNA"/>
</dbReference>
<feature type="transmembrane region" description="Helical" evidence="1">
    <location>
        <begin position="61"/>
        <end position="82"/>
    </location>
</feature>
<keyword evidence="1" id="KW-0812">Transmembrane</keyword>
<gene>
    <name evidence="2" type="ORF">GLV81_18860</name>
</gene>
<dbReference type="Proteomes" id="UP000426027">
    <property type="component" value="Chromosome"/>
</dbReference>
<keyword evidence="3" id="KW-1185">Reference proteome</keyword>
<keyword evidence="1" id="KW-0472">Membrane</keyword>
<proteinExistence type="predicted"/>
<evidence type="ECO:0008006" key="4">
    <source>
        <dbReference type="Google" id="ProtNLM"/>
    </source>
</evidence>
<evidence type="ECO:0000313" key="3">
    <source>
        <dbReference type="Proteomes" id="UP000426027"/>
    </source>
</evidence>
<evidence type="ECO:0000313" key="2">
    <source>
        <dbReference type="EMBL" id="QGW29904.1"/>
    </source>
</evidence>
<accession>A0A6I6GBS2</accession>
<dbReference type="SUPFAM" id="SSF82866">
    <property type="entry name" value="Multidrug efflux transporter AcrB transmembrane domain"/>
    <property type="match status" value="1"/>
</dbReference>
<dbReference type="AlphaFoldDB" id="A0A6I6GBS2"/>